<reference evidence="5" key="1">
    <citation type="submission" date="2020-07" db="EMBL/GenBank/DDBJ databases">
        <title>Huge and variable diversity of episymbiotic CPR bacteria and DPANN archaea in groundwater ecosystems.</title>
        <authorList>
            <person name="He C.Y."/>
            <person name="Keren R."/>
            <person name="Whittaker M."/>
            <person name="Farag I.F."/>
            <person name="Doudna J."/>
            <person name="Cate J.H.D."/>
            <person name="Banfield J.F."/>
        </authorList>
    </citation>
    <scope>NUCLEOTIDE SEQUENCE</scope>
    <source>
        <strain evidence="5">NC_groundwater_1818_Pr3_B-0.1um_66_35</strain>
    </source>
</reference>
<sequence length="544" mass="59675">METILLPFSPRYIALTICAVLTALFASIAITDFHTKLFGLLLTLTLVFGALTLLGIWDLLQKNHAVLRNYPISAHLRFILEEIRPEMRQYFFESEKDGKPFSRDTRALIYQRAKMVLDKRPFGTQEDVYGDGYEWMHHSVAPRPHAEERFRITIGGPDCLKPYSASVFNISAMSFGALSPNAVRALNAGAKKGGFAHDTGEGGVSPYHRENGGDLIWEVGSGYFGCRTRDGNFDPEAFARLATDDQIKMVELKVSQGAKPGHGGVLPAAKVSEEISRIRGVAMDEDCISPPYHKAFSTPVEMLRFIAEMRRLSGGKPAGFKLCIGHPWEFLAICKAMLATGITPDFIVVDGNEGGTGAAPLEFMDHLGMPMREGVNFVHNALIGIGVRDRIKIGAAGKIATAFDMARAMALGADWCNSARGFMFALGCIQSLSCHTDRCPTGVTTQEPSRYRALVVPQKVDRVFNYHHATLHALAELIAAAGLDHPQDIRPIHFSQRTSSSDVVSFAQLYPTLRPGELLTGTDDPRFKQAWAMARAETFAAAVV</sequence>
<feature type="domain" description="Glutamate synthase" evidence="4">
    <location>
        <begin position="166"/>
        <end position="483"/>
    </location>
</feature>
<dbReference type="AlphaFoldDB" id="A0A933RVI1"/>
<dbReference type="GO" id="GO:0006537">
    <property type="term" value="P:glutamate biosynthetic process"/>
    <property type="evidence" value="ECO:0007669"/>
    <property type="project" value="InterPro"/>
</dbReference>
<evidence type="ECO:0000256" key="1">
    <source>
        <dbReference type="ARBA" id="ARBA00009716"/>
    </source>
</evidence>
<accession>A0A933RVI1</accession>
<feature type="transmembrane region" description="Helical" evidence="3">
    <location>
        <begin position="37"/>
        <end position="60"/>
    </location>
</feature>
<dbReference type="EMBL" id="JACRJB010000022">
    <property type="protein sequence ID" value="MBI5129415.1"/>
    <property type="molecule type" value="Genomic_DNA"/>
</dbReference>
<dbReference type="GO" id="GO:0015930">
    <property type="term" value="F:glutamate synthase activity"/>
    <property type="evidence" value="ECO:0007669"/>
    <property type="project" value="InterPro"/>
</dbReference>
<dbReference type="InterPro" id="IPR002932">
    <property type="entry name" value="Glu_synthdom"/>
</dbReference>
<dbReference type="Pfam" id="PF01645">
    <property type="entry name" value="Glu_synthase"/>
    <property type="match status" value="1"/>
</dbReference>
<keyword evidence="3" id="KW-1133">Transmembrane helix</keyword>
<comment type="caution">
    <text evidence="5">The sequence shown here is derived from an EMBL/GenBank/DDBJ whole genome shotgun (WGS) entry which is preliminary data.</text>
</comment>
<keyword evidence="3" id="KW-0472">Membrane</keyword>
<name>A0A933RVI1_RHOPL</name>
<comment type="similarity">
    <text evidence="1 2">Belongs to the glutamate synthase family.</text>
</comment>
<dbReference type="Proteomes" id="UP000782519">
    <property type="component" value="Unassembled WGS sequence"/>
</dbReference>
<organism evidence="5 6">
    <name type="scientific">Rhodopseudomonas palustris</name>
    <dbReference type="NCBI Taxonomy" id="1076"/>
    <lineage>
        <taxon>Bacteria</taxon>
        <taxon>Pseudomonadati</taxon>
        <taxon>Pseudomonadota</taxon>
        <taxon>Alphaproteobacteria</taxon>
        <taxon>Hyphomicrobiales</taxon>
        <taxon>Nitrobacteraceae</taxon>
        <taxon>Rhodopseudomonas</taxon>
    </lineage>
</organism>
<keyword evidence="3" id="KW-0812">Transmembrane</keyword>
<dbReference type="SUPFAM" id="SSF51395">
    <property type="entry name" value="FMN-linked oxidoreductases"/>
    <property type="match status" value="1"/>
</dbReference>
<dbReference type="InterPro" id="IPR024188">
    <property type="entry name" value="GltB"/>
</dbReference>
<evidence type="ECO:0000313" key="5">
    <source>
        <dbReference type="EMBL" id="MBI5129415.1"/>
    </source>
</evidence>
<dbReference type="InterPro" id="IPR027283">
    <property type="entry name" value="YerD"/>
</dbReference>
<evidence type="ECO:0000259" key="4">
    <source>
        <dbReference type="Pfam" id="PF01645"/>
    </source>
</evidence>
<evidence type="ECO:0000256" key="2">
    <source>
        <dbReference type="PIRNR" id="PIRNR006429"/>
    </source>
</evidence>
<dbReference type="InterPro" id="IPR013785">
    <property type="entry name" value="Aldolase_TIM"/>
</dbReference>
<dbReference type="PANTHER" id="PTHR43819">
    <property type="entry name" value="ARCHAEAL-TYPE GLUTAMATE SYNTHASE [NADPH]"/>
    <property type="match status" value="1"/>
</dbReference>
<dbReference type="CDD" id="cd02808">
    <property type="entry name" value="GltS_FMN"/>
    <property type="match status" value="1"/>
</dbReference>
<dbReference type="FunFam" id="3.20.20.70:FF:000156">
    <property type="entry name" value="Glutamate synthase domain protein"/>
    <property type="match status" value="1"/>
</dbReference>
<dbReference type="PIRSF" id="PIRSF500060">
    <property type="entry name" value="UCP500060"/>
    <property type="match status" value="1"/>
</dbReference>
<protein>
    <submittedName>
        <fullName evidence="5">FMN-binding glutamate synthase family protein</fullName>
    </submittedName>
</protein>
<evidence type="ECO:0000256" key="3">
    <source>
        <dbReference type="SAM" id="Phobius"/>
    </source>
</evidence>
<evidence type="ECO:0000313" key="6">
    <source>
        <dbReference type="Proteomes" id="UP000782519"/>
    </source>
</evidence>
<dbReference type="Gene3D" id="3.20.20.70">
    <property type="entry name" value="Aldolase class I"/>
    <property type="match status" value="1"/>
</dbReference>
<dbReference type="PANTHER" id="PTHR43819:SF1">
    <property type="entry name" value="ARCHAEAL-TYPE GLUTAMATE SYNTHASE [NADPH]"/>
    <property type="match status" value="1"/>
</dbReference>
<feature type="transmembrane region" description="Helical" evidence="3">
    <location>
        <begin position="12"/>
        <end position="31"/>
    </location>
</feature>
<dbReference type="PIRSF" id="PIRSF006429">
    <property type="entry name" value="GOGAT_lg_2"/>
    <property type="match status" value="1"/>
</dbReference>
<proteinExistence type="inferred from homology"/>
<gene>
    <name evidence="5" type="ORF">HZA66_08225</name>
</gene>